<name>A0AB34G938_ESCRO</name>
<keyword evidence="2" id="KW-1185">Reference proteome</keyword>
<dbReference type="EMBL" id="JAIQCJ010002527">
    <property type="protein sequence ID" value="KAJ8776019.1"/>
    <property type="molecule type" value="Genomic_DNA"/>
</dbReference>
<dbReference type="Proteomes" id="UP001159641">
    <property type="component" value="Unassembled WGS sequence"/>
</dbReference>
<organism evidence="1 2">
    <name type="scientific">Eschrichtius robustus</name>
    <name type="common">California gray whale</name>
    <name type="synonym">Eschrichtius gibbosus</name>
    <dbReference type="NCBI Taxonomy" id="9764"/>
    <lineage>
        <taxon>Eukaryota</taxon>
        <taxon>Metazoa</taxon>
        <taxon>Chordata</taxon>
        <taxon>Craniata</taxon>
        <taxon>Vertebrata</taxon>
        <taxon>Euteleostomi</taxon>
        <taxon>Mammalia</taxon>
        <taxon>Eutheria</taxon>
        <taxon>Laurasiatheria</taxon>
        <taxon>Artiodactyla</taxon>
        <taxon>Whippomorpha</taxon>
        <taxon>Cetacea</taxon>
        <taxon>Mysticeti</taxon>
        <taxon>Eschrichtiidae</taxon>
        <taxon>Eschrichtius</taxon>
    </lineage>
</organism>
<evidence type="ECO:0000313" key="2">
    <source>
        <dbReference type="Proteomes" id="UP001159641"/>
    </source>
</evidence>
<dbReference type="AlphaFoldDB" id="A0AB34G938"/>
<comment type="caution">
    <text evidence="1">The sequence shown here is derived from an EMBL/GenBank/DDBJ whole genome shotgun (WGS) entry which is preliminary data.</text>
</comment>
<reference evidence="1 2" key="1">
    <citation type="submission" date="2022-11" db="EMBL/GenBank/DDBJ databases">
        <title>Whole genome sequence of Eschrichtius robustus ER-17-0199.</title>
        <authorList>
            <person name="Bruniche-Olsen A."/>
            <person name="Black A.N."/>
            <person name="Fields C.J."/>
            <person name="Walden K."/>
            <person name="Dewoody J.A."/>
        </authorList>
    </citation>
    <scope>NUCLEOTIDE SEQUENCE [LARGE SCALE GENOMIC DNA]</scope>
    <source>
        <strain evidence="1">ER-17-0199</strain>
        <tissue evidence="1">Blubber</tissue>
    </source>
</reference>
<sequence length="215" mass="22864">MDLGNLQGIPLQGLAPRKIPGVPDQSPGPDLNLGLDPEEVLEGIIQGHDLGPAPIEDPVADLTVEIIEDGIATVILPCLLAGVMLGIGCGKRGPLFIMVRGPLTVAAFLVMGHRLQVPRLSSCKILSSYKSYLLLLIVAAHAVEITTTGDMIEATMIGTITAGHTEEEVEEEEDGELLKTGIRYTEDGHLLPTIVVEDTDHVPDLDHTHLVAIKA</sequence>
<evidence type="ECO:0000313" key="1">
    <source>
        <dbReference type="EMBL" id="KAJ8776019.1"/>
    </source>
</evidence>
<accession>A0AB34G938</accession>
<protein>
    <submittedName>
        <fullName evidence="1">Uncharacterized protein</fullName>
    </submittedName>
</protein>
<proteinExistence type="predicted"/>
<gene>
    <name evidence="1" type="ORF">J1605_015863</name>
</gene>